<dbReference type="Pfam" id="PF04542">
    <property type="entry name" value="Sigma70_r2"/>
    <property type="match status" value="1"/>
</dbReference>
<comment type="caution">
    <text evidence="7">The sequence shown here is derived from an EMBL/GenBank/DDBJ whole genome shotgun (WGS) entry which is preliminary data.</text>
</comment>
<evidence type="ECO:0000256" key="3">
    <source>
        <dbReference type="ARBA" id="ARBA00023082"/>
    </source>
</evidence>
<reference evidence="8" key="1">
    <citation type="submission" date="2017-09" db="EMBL/GenBank/DDBJ databases">
        <title>Depth-based differentiation of microbial function through sediment-hosted aquifers and enrichment of novel symbionts in the deep terrestrial subsurface.</title>
        <authorList>
            <person name="Probst A.J."/>
            <person name="Ladd B."/>
            <person name="Jarett J.K."/>
            <person name="Geller-Mcgrath D.E."/>
            <person name="Sieber C.M.K."/>
            <person name="Emerson J.B."/>
            <person name="Anantharaman K."/>
            <person name="Thomas B.C."/>
            <person name="Malmstrom R."/>
            <person name="Stieglmeier M."/>
            <person name="Klingl A."/>
            <person name="Woyke T."/>
            <person name="Ryan C.M."/>
            <person name="Banfield J.F."/>
        </authorList>
    </citation>
    <scope>NUCLEOTIDE SEQUENCE [LARGE SCALE GENOMIC DNA]</scope>
</reference>
<dbReference type="Proteomes" id="UP000231263">
    <property type="component" value="Unassembled WGS sequence"/>
</dbReference>
<evidence type="ECO:0008006" key="9">
    <source>
        <dbReference type="Google" id="ProtNLM"/>
    </source>
</evidence>
<sequence>MNEPRLAELPDEEIVLRALILQSDFAIIIERYQEKLLRYIKRLGIHQNQDAEDVLQDVFLKCYRNLNSFDTSLTFSSWIYRIAHNEAINFFRKNSRRPQGYYVSDNEEALKRIQADGDTTWSTEQQINSEYLNEALNKLSQKYRDIIILRYFEEREYLEISDILKIPTGSVATNLHRAKKALRKHLKQFEEKTV</sequence>
<dbReference type="NCBIfam" id="TIGR02937">
    <property type="entry name" value="sigma70-ECF"/>
    <property type="match status" value="1"/>
</dbReference>
<protein>
    <recommendedName>
        <fullName evidence="9">RNA polymerase sigma factor</fullName>
    </recommendedName>
</protein>
<dbReference type="Gene3D" id="1.10.10.10">
    <property type="entry name" value="Winged helix-like DNA-binding domain superfamily/Winged helix DNA-binding domain"/>
    <property type="match status" value="1"/>
</dbReference>
<proteinExistence type="inferred from homology"/>
<dbReference type="InterPro" id="IPR013324">
    <property type="entry name" value="RNA_pol_sigma_r3/r4-like"/>
</dbReference>
<dbReference type="InterPro" id="IPR013249">
    <property type="entry name" value="RNA_pol_sigma70_r4_t2"/>
</dbReference>
<dbReference type="PANTHER" id="PTHR43133">
    <property type="entry name" value="RNA POLYMERASE ECF-TYPE SIGMA FACTO"/>
    <property type="match status" value="1"/>
</dbReference>
<comment type="similarity">
    <text evidence="1">Belongs to the sigma-70 factor family. ECF subfamily.</text>
</comment>
<dbReference type="InterPro" id="IPR039425">
    <property type="entry name" value="RNA_pol_sigma-70-like"/>
</dbReference>
<dbReference type="CDD" id="cd06171">
    <property type="entry name" value="Sigma70_r4"/>
    <property type="match status" value="1"/>
</dbReference>
<dbReference type="AlphaFoldDB" id="A0A2M7XDA0"/>
<dbReference type="PANTHER" id="PTHR43133:SF51">
    <property type="entry name" value="RNA POLYMERASE SIGMA FACTOR"/>
    <property type="match status" value="1"/>
</dbReference>
<dbReference type="GO" id="GO:0016987">
    <property type="term" value="F:sigma factor activity"/>
    <property type="evidence" value="ECO:0007669"/>
    <property type="project" value="UniProtKB-KW"/>
</dbReference>
<evidence type="ECO:0000256" key="4">
    <source>
        <dbReference type="ARBA" id="ARBA00023163"/>
    </source>
</evidence>
<dbReference type="InterPro" id="IPR036388">
    <property type="entry name" value="WH-like_DNA-bd_sf"/>
</dbReference>
<keyword evidence="4" id="KW-0804">Transcription</keyword>
<evidence type="ECO:0000259" key="5">
    <source>
        <dbReference type="Pfam" id="PF04542"/>
    </source>
</evidence>
<dbReference type="SUPFAM" id="SSF88946">
    <property type="entry name" value="Sigma2 domain of RNA polymerase sigma factors"/>
    <property type="match status" value="1"/>
</dbReference>
<dbReference type="EMBL" id="PFWT01000025">
    <property type="protein sequence ID" value="PJA45802.1"/>
    <property type="molecule type" value="Genomic_DNA"/>
</dbReference>
<gene>
    <name evidence="7" type="ORF">CO173_04495</name>
</gene>
<evidence type="ECO:0000313" key="7">
    <source>
        <dbReference type="EMBL" id="PJA45802.1"/>
    </source>
</evidence>
<evidence type="ECO:0000256" key="1">
    <source>
        <dbReference type="ARBA" id="ARBA00010641"/>
    </source>
</evidence>
<feature type="domain" description="RNA polymerase sigma factor 70 region 4 type 2" evidence="6">
    <location>
        <begin position="130"/>
        <end position="182"/>
    </location>
</feature>
<dbReference type="Gene3D" id="1.10.1740.10">
    <property type="match status" value="1"/>
</dbReference>
<dbReference type="SUPFAM" id="SSF88659">
    <property type="entry name" value="Sigma3 and sigma4 domains of RNA polymerase sigma factors"/>
    <property type="match status" value="1"/>
</dbReference>
<dbReference type="InterPro" id="IPR014284">
    <property type="entry name" value="RNA_pol_sigma-70_dom"/>
</dbReference>
<evidence type="ECO:0000313" key="8">
    <source>
        <dbReference type="Proteomes" id="UP000231263"/>
    </source>
</evidence>
<dbReference type="InterPro" id="IPR007627">
    <property type="entry name" value="RNA_pol_sigma70_r2"/>
</dbReference>
<dbReference type="GO" id="GO:0003677">
    <property type="term" value="F:DNA binding"/>
    <property type="evidence" value="ECO:0007669"/>
    <property type="project" value="InterPro"/>
</dbReference>
<organism evidence="7 8">
    <name type="scientific">Candidatus Uhrbacteria bacterium CG_4_9_14_3_um_filter_41_35</name>
    <dbReference type="NCBI Taxonomy" id="1975034"/>
    <lineage>
        <taxon>Bacteria</taxon>
        <taxon>Candidatus Uhriibacteriota</taxon>
    </lineage>
</organism>
<dbReference type="Pfam" id="PF08281">
    <property type="entry name" value="Sigma70_r4_2"/>
    <property type="match status" value="1"/>
</dbReference>
<feature type="domain" description="RNA polymerase sigma-70 region 2" evidence="5">
    <location>
        <begin position="28"/>
        <end position="97"/>
    </location>
</feature>
<keyword evidence="2" id="KW-0805">Transcription regulation</keyword>
<evidence type="ECO:0000256" key="2">
    <source>
        <dbReference type="ARBA" id="ARBA00023015"/>
    </source>
</evidence>
<dbReference type="InterPro" id="IPR013325">
    <property type="entry name" value="RNA_pol_sigma_r2"/>
</dbReference>
<accession>A0A2M7XDA0</accession>
<evidence type="ECO:0000259" key="6">
    <source>
        <dbReference type="Pfam" id="PF08281"/>
    </source>
</evidence>
<keyword evidence="3" id="KW-0731">Sigma factor</keyword>
<name>A0A2M7XDA0_9BACT</name>
<dbReference type="GO" id="GO:0006352">
    <property type="term" value="P:DNA-templated transcription initiation"/>
    <property type="evidence" value="ECO:0007669"/>
    <property type="project" value="InterPro"/>
</dbReference>